<dbReference type="PROSITE" id="PS50164">
    <property type="entry name" value="GIY_YIG"/>
    <property type="match status" value="1"/>
</dbReference>
<dbReference type="SUPFAM" id="SSF82771">
    <property type="entry name" value="GIY-YIG endonuclease"/>
    <property type="match status" value="1"/>
</dbReference>
<gene>
    <name evidence="2" type="ORF">E5L68_005465</name>
</gene>
<name>A0ABW9JEM9_9SPHI</name>
<dbReference type="Pfam" id="PF01541">
    <property type="entry name" value="GIY-YIG"/>
    <property type="match status" value="1"/>
</dbReference>
<keyword evidence="3" id="KW-1185">Reference proteome</keyword>
<evidence type="ECO:0000259" key="1">
    <source>
        <dbReference type="PROSITE" id="PS50164"/>
    </source>
</evidence>
<feature type="domain" description="GIY-YIG" evidence="1">
    <location>
        <begin position="1"/>
        <end position="77"/>
    </location>
</feature>
<comment type="caution">
    <text evidence="2">The sequence shown here is derived from an EMBL/GenBank/DDBJ whole genome shotgun (WGS) entry which is preliminary data.</text>
</comment>
<dbReference type="Proteomes" id="UP001517367">
    <property type="component" value="Unassembled WGS sequence"/>
</dbReference>
<protein>
    <submittedName>
        <fullName evidence="2">GIY-YIG nuclease family protein</fullName>
    </submittedName>
</protein>
<dbReference type="InterPro" id="IPR035901">
    <property type="entry name" value="GIY-YIG_endonuc_sf"/>
</dbReference>
<evidence type="ECO:0000313" key="3">
    <source>
        <dbReference type="Proteomes" id="UP001517367"/>
    </source>
</evidence>
<evidence type="ECO:0000313" key="2">
    <source>
        <dbReference type="EMBL" id="MFN0290827.1"/>
    </source>
</evidence>
<dbReference type="EMBL" id="SRMP02000006">
    <property type="protein sequence ID" value="MFN0290827.1"/>
    <property type="molecule type" value="Genomic_DNA"/>
</dbReference>
<sequence>MASVYILYSSTLDHFYVGSCAELSFRLQQHLNKDFIHSFTAKANDWAVFYTIENLSYPQARSIEAHIKKMKSRVYIMNLKKYPEMREKLIAKTIE</sequence>
<dbReference type="Gene3D" id="3.40.1440.10">
    <property type="entry name" value="GIY-YIG endonuclease"/>
    <property type="match status" value="1"/>
</dbReference>
<accession>A0ABW9JEM9</accession>
<proteinExistence type="predicted"/>
<dbReference type="InterPro" id="IPR000305">
    <property type="entry name" value="GIY-YIG_endonuc"/>
</dbReference>
<organism evidence="2 3">
    <name type="scientific">Pedobacter helvus</name>
    <dbReference type="NCBI Taxonomy" id="2563444"/>
    <lineage>
        <taxon>Bacteria</taxon>
        <taxon>Pseudomonadati</taxon>
        <taxon>Bacteroidota</taxon>
        <taxon>Sphingobacteriia</taxon>
        <taxon>Sphingobacteriales</taxon>
        <taxon>Sphingobacteriaceae</taxon>
        <taxon>Pedobacter</taxon>
    </lineage>
</organism>
<reference evidence="2 3" key="1">
    <citation type="submission" date="2024-12" db="EMBL/GenBank/DDBJ databases">
        <authorList>
            <person name="Hu S."/>
        </authorList>
    </citation>
    <scope>NUCLEOTIDE SEQUENCE [LARGE SCALE GENOMIC DNA]</scope>
    <source>
        <strain evidence="2 3">P-25</strain>
    </source>
</reference>